<evidence type="ECO:0000313" key="5">
    <source>
        <dbReference type="EMBL" id="QDU98911.1"/>
    </source>
</evidence>
<gene>
    <name evidence="5" type="ORF">Pla8534_68220</name>
</gene>
<evidence type="ECO:0000256" key="1">
    <source>
        <dbReference type="SAM" id="MobiDB-lite"/>
    </source>
</evidence>
<dbReference type="Pfam" id="PF07631">
    <property type="entry name" value="PSD4"/>
    <property type="match status" value="1"/>
</dbReference>
<organism evidence="5 6">
    <name type="scientific">Lignipirellula cremea</name>
    <dbReference type="NCBI Taxonomy" id="2528010"/>
    <lineage>
        <taxon>Bacteria</taxon>
        <taxon>Pseudomonadati</taxon>
        <taxon>Planctomycetota</taxon>
        <taxon>Planctomycetia</taxon>
        <taxon>Pirellulales</taxon>
        <taxon>Pirellulaceae</taxon>
        <taxon>Lignipirellula</taxon>
    </lineage>
</organism>
<evidence type="ECO:0000313" key="6">
    <source>
        <dbReference type="Proteomes" id="UP000317648"/>
    </source>
</evidence>
<name>A0A518E491_9BACT</name>
<evidence type="ECO:0008006" key="7">
    <source>
        <dbReference type="Google" id="ProtNLM"/>
    </source>
</evidence>
<dbReference type="InterPro" id="IPR013042">
    <property type="entry name" value="DUF1592"/>
</dbReference>
<accession>A0A518E491</accession>
<dbReference type="RefSeq" id="WP_145058524.1">
    <property type="nucleotide sequence ID" value="NZ_CP036433.1"/>
</dbReference>
<keyword evidence="6" id="KW-1185">Reference proteome</keyword>
<reference evidence="5 6" key="1">
    <citation type="submission" date="2019-02" db="EMBL/GenBank/DDBJ databases">
        <title>Deep-cultivation of Planctomycetes and their phenomic and genomic characterization uncovers novel biology.</title>
        <authorList>
            <person name="Wiegand S."/>
            <person name="Jogler M."/>
            <person name="Boedeker C."/>
            <person name="Pinto D."/>
            <person name="Vollmers J."/>
            <person name="Rivas-Marin E."/>
            <person name="Kohn T."/>
            <person name="Peeters S.H."/>
            <person name="Heuer A."/>
            <person name="Rast P."/>
            <person name="Oberbeckmann S."/>
            <person name="Bunk B."/>
            <person name="Jeske O."/>
            <person name="Meyerdierks A."/>
            <person name="Storesund J.E."/>
            <person name="Kallscheuer N."/>
            <person name="Luecker S."/>
            <person name="Lage O.M."/>
            <person name="Pohl T."/>
            <person name="Merkel B.J."/>
            <person name="Hornburger P."/>
            <person name="Mueller R.-W."/>
            <person name="Bruemmer F."/>
            <person name="Labrenz M."/>
            <person name="Spormann A.M."/>
            <person name="Op den Camp H."/>
            <person name="Overmann J."/>
            <person name="Amann R."/>
            <person name="Jetten M.S.M."/>
            <person name="Mascher T."/>
            <person name="Medema M.H."/>
            <person name="Devos D.P."/>
            <person name="Kaster A.-K."/>
            <person name="Ovreas L."/>
            <person name="Rohde M."/>
            <person name="Galperin M.Y."/>
            <person name="Jogler C."/>
        </authorList>
    </citation>
    <scope>NUCLEOTIDE SEQUENCE [LARGE SCALE GENOMIC DNA]</scope>
    <source>
        <strain evidence="5 6">Pla85_3_4</strain>
    </source>
</reference>
<dbReference type="EMBL" id="CP036433">
    <property type="protein sequence ID" value="QDU98911.1"/>
    <property type="molecule type" value="Genomic_DNA"/>
</dbReference>
<dbReference type="InterPro" id="IPR013039">
    <property type="entry name" value="DUF1588"/>
</dbReference>
<feature type="region of interest" description="Disordered" evidence="1">
    <location>
        <begin position="461"/>
        <end position="497"/>
    </location>
</feature>
<dbReference type="Pfam" id="PF07624">
    <property type="entry name" value="PSD2"/>
    <property type="match status" value="1"/>
</dbReference>
<evidence type="ECO:0000259" key="4">
    <source>
        <dbReference type="Pfam" id="PF07631"/>
    </source>
</evidence>
<protein>
    <recommendedName>
        <fullName evidence="7">Planctomycete cytochrome C</fullName>
    </recommendedName>
</protein>
<evidence type="ECO:0000259" key="2">
    <source>
        <dbReference type="Pfam" id="PF07624"/>
    </source>
</evidence>
<dbReference type="Proteomes" id="UP000317648">
    <property type="component" value="Chromosome"/>
</dbReference>
<evidence type="ECO:0000259" key="3">
    <source>
        <dbReference type="Pfam" id="PF07627"/>
    </source>
</evidence>
<feature type="domain" description="DUF1588" evidence="3">
    <location>
        <begin position="563"/>
        <end position="657"/>
    </location>
</feature>
<dbReference type="KEGG" id="lcre:Pla8534_68220"/>
<dbReference type="Pfam" id="PF07627">
    <property type="entry name" value="PSCyt3"/>
    <property type="match status" value="1"/>
</dbReference>
<feature type="domain" description="DUF1592" evidence="4">
    <location>
        <begin position="307"/>
        <end position="438"/>
    </location>
</feature>
<feature type="domain" description="DUF1585" evidence="2">
    <location>
        <begin position="705"/>
        <end position="774"/>
    </location>
</feature>
<proteinExistence type="predicted"/>
<dbReference type="InterPro" id="IPR011478">
    <property type="entry name" value="DUF1585"/>
</dbReference>
<feature type="compositionally biased region" description="Basic and acidic residues" evidence="1">
    <location>
        <begin position="461"/>
        <end position="475"/>
    </location>
</feature>
<sequence length="778" mass="89572">MLRFLLNGRSFAAALWLVVFGTAMNCFGQQEQRSFETVVKPFLMQHCADCHSGDEPKARFDPGKLTPDFSQDETANRWIEVMHRLQFGEMPPPEEAQPDPIAKANVISWILQQMAKTNRYEAYQKKLLAPEYGNWVSHEKLFSGEIKTRPFSPSRLWRFSPEIFEGKGFPRARSPFAYVTRENGVRDFSAMSAVDQSTVQMILINADQLLEFRQQRGDFKDFEDERRPVPDQMLGETVRKEFRTVIGRDVSEEELARYLGFLKQNIQDGGSLDGLKITIKAMFLSPEAIYRMEFGLGETDEHGRRRLSPEETAYAIAYALTDRSPEHSAPIRNALRQGKLSSQQEVAAVVRQVLDEGLANESWDRPRLPRIRRFFEEFFGYNRAGAVFKDNDRRNREGIPQWNTSMLVHDALTLIEHHLQRDQDVIAELLTTNEYFVAHPGDNEFAREHYETTLAEVTRPDYVESQAAERQKSLDRNPNLKPEERENQLQRTRANAEQTARRFQLTLEAGLTPLPSFPFSSRSRGIADLIYIEPYNLPSSRGSAPQNWDWKVEQPFALPQEQRAGLLTHPAWLAAHSLNDGNDPIRRGIWIRERLLAGVIQDVPPDVDAKVPGDPHLTLRERLEPLRAERCWVCHRKMNPLGETFEIFDDWGRYRTHVYFDENQEMVTRRDAAFEQMLKNGDLKAREIDASGAISGSGDPEVDGEVKNAIEMMHRLGRSDRARQSFIRHLFRYLMGRNEMLSDSVTLIEAEQAYLKNGGSFRALVVSLLSSDSFLYRR</sequence>
<dbReference type="OrthoDB" id="713772at2"/>
<dbReference type="AlphaFoldDB" id="A0A518E491"/>